<dbReference type="Pfam" id="PF01370">
    <property type="entry name" value="Epimerase"/>
    <property type="match status" value="1"/>
</dbReference>
<comment type="caution">
    <text evidence="4">The sequence shown here is derived from an EMBL/GenBank/DDBJ whole genome shotgun (WGS) entry which is preliminary data.</text>
</comment>
<dbReference type="InterPro" id="IPR001509">
    <property type="entry name" value="Epimerase_deHydtase"/>
</dbReference>
<dbReference type="PANTHER" id="PTHR43103:SF3">
    <property type="entry name" value="ADP-L-GLYCERO-D-MANNO-HEPTOSE-6-EPIMERASE"/>
    <property type="match status" value="1"/>
</dbReference>
<dbReference type="InterPro" id="IPR036291">
    <property type="entry name" value="NAD(P)-bd_dom_sf"/>
</dbReference>
<reference evidence="4" key="1">
    <citation type="journal article" date="2023" name="Mol. Phylogenet. Evol.">
        <title>Genome-scale phylogeny and comparative genomics of the fungal order Sordariales.</title>
        <authorList>
            <person name="Hensen N."/>
            <person name="Bonometti L."/>
            <person name="Westerberg I."/>
            <person name="Brannstrom I.O."/>
            <person name="Guillou S."/>
            <person name="Cros-Aarteil S."/>
            <person name="Calhoun S."/>
            <person name="Haridas S."/>
            <person name="Kuo A."/>
            <person name="Mondo S."/>
            <person name="Pangilinan J."/>
            <person name="Riley R."/>
            <person name="LaButti K."/>
            <person name="Andreopoulos B."/>
            <person name="Lipzen A."/>
            <person name="Chen C."/>
            <person name="Yan M."/>
            <person name="Daum C."/>
            <person name="Ng V."/>
            <person name="Clum A."/>
            <person name="Steindorff A."/>
            <person name="Ohm R.A."/>
            <person name="Martin F."/>
            <person name="Silar P."/>
            <person name="Natvig D.O."/>
            <person name="Lalanne C."/>
            <person name="Gautier V."/>
            <person name="Ament-Velasquez S.L."/>
            <person name="Kruys A."/>
            <person name="Hutchinson M.I."/>
            <person name="Powell A.J."/>
            <person name="Barry K."/>
            <person name="Miller A.N."/>
            <person name="Grigoriev I.V."/>
            <person name="Debuchy R."/>
            <person name="Gladieux P."/>
            <person name="Hiltunen Thoren M."/>
            <person name="Johannesson H."/>
        </authorList>
    </citation>
    <scope>NUCLEOTIDE SEQUENCE</scope>
    <source>
        <strain evidence="4">CBS 955.72</strain>
    </source>
</reference>
<dbReference type="PANTHER" id="PTHR43103">
    <property type="entry name" value="NUCLEOSIDE-DIPHOSPHATE-SUGAR EPIMERASE"/>
    <property type="match status" value="1"/>
</dbReference>
<evidence type="ECO:0000256" key="1">
    <source>
        <dbReference type="ARBA" id="ARBA00022857"/>
    </source>
</evidence>
<dbReference type="AlphaFoldDB" id="A0AAJ0MKJ2"/>
<dbReference type="EMBL" id="JAUIQD010000001">
    <property type="protein sequence ID" value="KAK3363874.1"/>
    <property type="molecule type" value="Genomic_DNA"/>
</dbReference>
<evidence type="ECO:0000313" key="4">
    <source>
        <dbReference type="EMBL" id="KAK3363874.1"/>
    </source>
</evidence>
<dbReference type="Proteomes" id="UP001275084">
    <property type="component" value="Unassembled WGS sequence"/>
</dbReference>
<organism evidence="4 5">
    <name type="scientific">Lasiosphaeria hispida</name>
    <dbReference type="NCBI Taxonomy" id="260671"/>
    <lineage>
        <taxon>Eukaryota</taxon>
        <taxon>Fungi</taxon>
        <taxon>Dikarya</taxon>
        <taxon>Ascomycota</taxon>
        <taxon>Pezizomycotina</taxon>
        <taxon>Sordariomycetes</taxon>
        <taxon>Sordariomycetidae</taxon>
        <taxon>Sordariales</taxon>
        <taxon>Lasiosphaeriaceae</taxon>
        <taxon>Lasiosphaeria</taxon>
    </lineage>
</organism>
<reference evidence="4" key="2">
    <citation type="submission" date="2023-06" db="EMBL/GenBank/DDBJ databases">
        <authorList>
            <consortium name="Lawrence Berkeley National Laboratory"/>
            <person name="Haridas S."/>
            <person name="Hensen N."/>
            <person name="Bonometti L."/>
            <person name="Westerberg I."/>
            <person name="Brannstrom I.O."/>
            <person name="Guillou S."/>
            <person name="Cros-Aarteil S."/>
            <person name="Calhoun S."/>
            <person name="Kuo A."/>
            <person name="Mondo S."/>
            <person name="Pangilinan J."/>
            <person name="Riley R."/>
            <person name="Labutti K."/>
            <person name="Andreopoulos B."/>
            <person name="Lipzen A."/>
            <person name="Chen C."/>
            <person name="Yanf M."/>
            <person name="Daum C."/>
            <person name="Ng V."/>
            <person name="Clum A."/>
            <person name="Steindorff A."/>
            <person name="Ohm R."/>
            <person name="Martin F."/>
            <person name="Silar P."/>
            <person name="Natvig D."/>
            <person name="Lalanne C."/>
            <person name="Gautier V."/>
            <person name="Ament-Velasquez S.L."/>
            <person name="Kruys A."/>
            <person name="Hutchinson M.I."/>
            <person name="Powell A.J."/>
            <person name="Barry K."/>
            <person name="Miller A.N."/>
            <person name="Grigoriev I.V."/>
            <person name="Debuchy R."/>
            <person name="Gladieux P."/>
            <person name="Thoren M.H."/>
            <person name="Johannesson H."/>
        </authorList>
    </citation>
    <scope>NUCLEOTIDE SEQUENCE</scope>
    <source>
        <strain evidence="4">CBS 955.72</strain>
    </source>
</reference>
<evidence type="ECO:0000259" key="3">
    <source>
        <dbReference type="Pfam" id="PF01370"/>
    </source>
</evidence>
<protein>
    <recommendedName>
        <fullName evidence="3">NAD-dependent epimerase/dehydratase domain-containing protein</fullName>
    </recommendedName>
</protein>
<keyword evidence="1" id="KW-0521">NADP</keyword>
<dbReference type="SUPFAM" id="SSF51735">
    <property type="entry name" value="NAD(P)-binding Rossmann-fold domains"/>
    <property type="match status" value="1"/>
</dbReference>
<accession>A0AAJ0MKJ2</accession>
<sequence>MRLLADHLRVSNPRSVYASSQAVFGQPLPAGPLTDDFTPTPQQGMYGTYKLTNKIYLNELHRRGFLEVFIVRLPTISVRPGKPTVAASSLSGIIREPMYGLECIVPFRDREFKSFLTSPRTIAENLVTAEYGE</sequence>
<gene>
    <name evidence="4" type="ORF">B0T25DRAFT_528644</name>
</gene>
<keyword evidence="2" id="KW-0119">Carbohydrate metabolism</keyword>
<name>A0AAJ0MKJ2_9PEZI</name>
<keyword evidence="5" id="KW-1185">Reference proteome</keyword>
<evidence type="ECO:0000256" key="2">
    <source>
        <dbReference type="ARBA" id="ARBA00023277"/>
    </source>
</evidence>
<dbReference type="Gene3D" id="3.40.50.720">
    <property type="entry name" value="NAD(P)-binding Rossmann-like Domain"/>
    <property type="match status" value="1"/>
</dbReference>
<feature type="domain" description="NAD-dependent epimerase/dehydratase" evidence="3">
    <location>
        <begin position="4"/>
        <end position="76"/>
    </location>
</feature>
<proteinExistence type="predicted"/>
<evidence type="ECO:0000313" key="5">
    <source>
        <dbReference type="Proteomes" id="UP001275084"/>
    </source>
</evidence>